<dbReference type="InterPro" id="IPR016039">
    <property type="entry name" value="Thiolase-like"/>
</dbReference>
<dbReference type="InterPro" id="IPR036736">
    <property type="entry name" value="ACP-like_sf"/>
</dbReference>
<dbReference type="InterPro" id="IPR020806">
    <property type="entry name" value="PKS_PP-bd"/>
</dbReference>
<feature type="compositionally biased region" description="Basic and acidic residues" evidence="5">
    <location>
        <begin position="1126"/>
        <end position="1138"/>
    </location>
</feature>
<feature type="domain" description="Carrier" evidence="6">
    <location>
        <begin position="2218"/>
        <end position="2293"/>
    </location>
</feature>
<evidence type="ECO:0000256" key="4">
    <source>
        <dbReference type="ARBA" id="ARBA00023315"/>
    </source>
</evidence>
<dbReference type="SUPFAM" id="SSF53901">
    <property type="entry name" value="Thiolase-like"/>
    <property type="match status" value="2"/>
</dbReference>
<dbReference type="PANTHER" id="PTHR43775">
    <property type="entry name" value="FATTY ACID SYNTHASE"/>
    <property type="match status" value="1"/>
</dbReference>
<dbReference type="Pfam" id="PF02801">
    <property type="entry name" value="Ketoacyl-synt_C"/>
    <property type="match status" value="2"/>
</dbReference>
<dbReference type="Pfam" id="PF00109">
    <property type="entry name" value="ketoacyl-synt"/>
    <property type="match status" value="2"/>
</dbReference>
<accession>A0ABV8FWG7</accession>
<feature type="domain" description="Carrier" evidence="6">
    <location>
        <begin position="1155"/>
        <end position="1230"/>
    </location>
</feature>
<feature type="domain" description="Ketosynthase family 3 (KS3)" evidence="7">
    <location>
        <begin position="2"/>
        <end position="418"/>
    </location>
</feature>
<gene>
    <name evidence="8" type="ORF">ACFOVU_23980</name>
</gene>
<dbReference type="InterPro" id="IPR014043">
    <property type="entry name" value="Acyl_transferase_dom"/>
</dbReference>
<keyword evidence="3" id="KW-0808">Transferase</keyword>
<keyword evidence="2" id="KW-0597">Phosphoprotein</keyword>
<dbReference type="Gene3D" id="3.30.70.3290">
    <property type="match status" value="2"/>
</dbReference>
<name>A0ABV8FWG7_9ACTN</name>
<feature type="region of interest" description="Disordered" evidence="5">
    <location>
        <begin position="2177"/>
        <end position="2204"/>
    </location>
</feature>
<feature type="region of interest" description="Disordered" evidence="5">
    <location>
        <begin position="2336"/>
        <end position="2356"/>
    </location>
</feature>
<dbReference type="Pfam" id="PF22621">
    <property type="entry name" value="CurL-like_PKS_C"/>
    <property type="match status" value="2"/>
</dbReference>
<dbReference type="InterPro" id="IPR016036">
    <property type="entry name" value="Malonyl_transacylase_ACP-bd"/>
</dbReference>
<feature type="compositionally biased region" description="Low complexity" evidence="5">
    <location>
        <begin position="594"/>
        <end position="606"/>
    </location>
</feature>
<feature type="compositionally biased region" description="Low complexity" evidence="5">
    <location>
        <begin position="1707"/>
        <end position="1719"/>
    </location>
</feature>
<dbReference type="EMBL" id="JBHSBH010000015">
    <property type="protein sequence ID" value="MFC3999001.1"/>
    <property type="molecule type" value="Genomic_DNA"/>
</dbReference>
<dbReference type="SMART" id="SM01294">
    <property type="entry name" value="PKS_PP_betabranch"/>
    <property type="match status" value="2"/>
</dbReference>
<dbReference type="PROSITE" id="PS52004">
    <property type="entry name" value="KS3_2"/>
    <property type="match status" value="2"/>
</dbReference>
<evidence type="ECO:0000313" key="9">
    <source>
        <dbReference type="Proteomes" id="UP001595847"/>
    </source>
</evidence>
<feature type="compositionally biased region" description="Low complexity" evidence="5">
    <location>
        <begin position="1109"/>
        <end position="1122"/>
    </location>
</feature>
<feature type="compositionally biased region" description="Low complexity" evidence="5">
    <location>
        <begin position="435"/>
        <end position="446"/>
    </location>
</feature>
<dbReference type="InterPro" id="IPR014031">
    <property type="entry name" value="Ketoacyl_synth_C"/>
</dbReference>
<dbReference type="Pfam" id="PF00550">
    <property type="entry name" value="PP-binding"/>
    <property type="match status" value="2"/>
</dbReference>
<feature type="region of interest" description="Disordered" evidence="5">
    <location>
        <begin position="1087"/>
        <end position="1146"/>
    </location>
</feature>
<keyword evidence="4" id="KW-0012">Acyltransferase</keyword>
<dbReference type="SUPFAM" id="SSF52151">
    <property type="entry name" value="FabD/lysophospholipase-like"/>
    <property type="match status" value="2"/>
</dbReference>
<feature type="compositionally biased region" description="Low complexity" evidence="5">
    <location>
        <begin position="2187"/>
        <end position="2199"/>
    </location>
</feature>
<evidence type="ECO:0000256" key="1">
    <source>
        <dbReference type="ARBA" id="ARBA00022450"/>
    </source>
</evidence>
<dbReference type="PROSITE" id="PS00606">
    <property type="entry name" value="KS3_1"/>
    <property type="match status" value="1"/>
</dbReference>
<dbReference type="SUPFAM" id="SSF47336">
    <property type="entry name" value="ACP-like"/>
    <property type="match status" value="2"/>
</dbReference>
<dbReference type="InterPro" id="IPR009081">
    <property type="entry name" value="PP-bd_ACP"/>
</dbReference>
<dbReference type="SMART" id="SM00823">
    <property type="entry name" value="PKS_PP"/>
    <property type="match status" value="2"/>
</dbReference>
<dbReference type="SMART" id="SM00827">
    <property type="entry name" value="PKS_AT"/>
    <property type="match status" value="2"/>
</dbReference>
<dbReference type="InterPro" id="IPR016035">
    <property type="entry name" value="Acyl_Trfase/lysoPLipase"/>
</dbReference>
<evidence type="ECO:0000313" key="8">
    <source>
        <dbReference type="EMBL" id="MFC3999001.1"/>
    </source>
</evidence>
<feature type="compositionally biased region" description="Low complexity" evidence="5">
    <location>
        <begin position="1678"/>
        <end position="1700"/>
    </location>
</feature>
<feature type="region of interest" description="Disordered" evidence="5">
    <location>
        <begin position="423"/>
        <end position="650"/>
    </location>
</feature>
<dbReference type="PROSITE" id="PS00012">
    <property type="entry name" value="PHOSPHOPANTETHEINE"/>
    <property type="match status" value="2"/>
</dbReference>
<evidence type="ECO:0000256" key="2">
    <source>
        <dbReference type="ARBA" id="ARBA00022553"/>
    </source>
</evidence>
<evidence type="ECO:0000259" key="6">
    <source>
        <dbReference type="PROSITE" id="PS50075"/>
    </source>
</evidence>
<dbReference type="Gene3D" id="3.40.47.10">
    <property type="match status" value="2"/>
</dbReference>
<dbReference type="Proteomes" id="UP001595847">
    <property type="component" value="Unassembled WGS sequence"/>
</dbReference>
<protein>
    <submittedName>
        <fullName evidence="8">Beta-ketoacyl synthase N-terminal-like domain-containing protein</fullName>
    </submittedName>
</protein>
<reference evidence="9" key="1">
    <citation type="journal article" date="2019" name="Int. J. Syst. Evol. Microbiol.">
        <title>The Global Catalogue of Microorganisms (GCM) 10K type strain sequencing project: providing services to taxonomists for standard genome sequencing and annotation.</title>
        <authorList>
            <consortium name="The Broad Institute Genomics Platform"/>
            <consortium name="The Broad Institute Genome Sequencing Center for Infectious Disease"/>
            <person name="Wu L."/>
            <person name="Ma J."/>
        </authorList>
    </citation>
    <scope>NUCLEOTIDE SEQUENCE [LARGE SCALE GENOMIC DNA]</scope>
    <source>
        <strain evidence="9">TBRC 1826</strain>
    </source>
</reference>
<dbReference type="PROSITE" id="PS50075">
    <property type="entry name" value="CARRIER"/>
    <property type="match status" value="2"/>
</dbReference>
<dbReference type="InterPro" id="IPR001227">
    <property type="entry name" value="Ac_transferase_dom_sf"/>
</dbReference>
<dbReference type="Pfam" id="PF16197">
    <property type="entry name" value="KAsynt_C_assoc"/>
    <property type="match status" value="2"/>
</dbReference>
<dbReference type="SMART" id="SM00825">
    <property type="entry name" value="PKS_KS"/>
    <property type="match status" value="2"/>
</dbReference>
<dbReference type="InterPro" id="IPR018201">
    <property type="entry name" value="Ketoacyl_synth_AS"/>
</dbReference>
<dbReference type="Pfam" id="PF00698">
    <property type="entry name" value="Acyl_transf_1"/>
    <property type="match status" value="2"/>
</dbReference>
<dbReference type="Gene3D" id="1.10.1200.10">
    <property type="entry name" value="ACP-like"/>
    <property type="match status" value="2"/>
</dbReference>
<feature type="compositionally biased region" description="Pro residues" evidence="5">
    <location>
        <begin position="447"/>
        <end position="458"/>
    </location>
</feature>
<dbReference type="PANTHER" id="PTHR43775:SF51">
    <property type="entry name" value="INACTIVE PHENOLPHTHIOCEROL SYNTHESIS POLYKETIDE SYNTHASE TYPE I PKS1-RELATED"/>
    <property type="match status" value="1"/>
</dbReference>
<dbReference type="SUPFAM" id="SSF55048">
    <property type="entry name" value="Probable ACP-binding domain of malonyl-CoA ACP transacylase"/>
    <property type="match status" value="2"/>
</dbReference>
<dbReference type="InterPro" id="IPR020841">
    <property type="entry name" value="PKS_Beta-ketoAc_synthase_dom"/>
</dbReference>
<keyword evidence="1" id="KW-0596">Phosphopantetheine</keyword>
<dbReference type="Gene3D" id="3.40.366.10">
    <property type="entry name" value="Malonyl-Coenzyme A Acyl Carrier Protein, domain 2"/>
    <property type="match status" value="2"/>
</dbReference>
<dbReference type="InterPro" id="IPR032821">
    <property type="entry name" value="PKS_assoc"/>
</dbReference>
<evidence type="ECO:0000256" key="3">
    <source>
        <dbReference type="ARBA" id="ARBA00022679"/>
    </source>
</evidence>
<sequence>MGAAIAVIGMACRFPGAPDPGAYWRLLADGASAIGEVPRDRDDLLRPAGGPRRGGFLDRVDAFDAGFFGIAPREAAAMDPQQRLMLELGWEALEDSGTVPAALSGTETGVFVGAMADDYAALVHRSGPTAITRHTATGLYRGAIANRVSYVLGVCGPSVAVDAGQASGLVAVHLACESLRTGESRIALAGAVSLILAAESGIGMAEFGALSPDGRCYTFDARANGYVRGEGGGMVVLKPLAAALADGDDVHCVIRGSAVNNDGATDGLTVPSAAAQAAVLRRSWRNAAADPAEAQYVELHGTGTPVGDPIEAAALGSVLGASRQAARPLAVGSAKTNIGHLEGAAGMAGLIKTALSIRNRALVPSLNFAAAHPRIDLGRLRLRVQTELDTWPDPDRPLLAGVSAFGMGGTNCHVVVGEAPQAGASEVPAPPEPAGPVALRPTEPSGPTEPCPPVPTPRTEPGLDEDGAPTAPSTCSAGVTGPQPSWRAQAAPGRDARGPSGRGGPASDRGVAAAAAPGSVRLRQAAPDQATRGGRSLGAPARPRPKRAGGIVPSPTPGARDPLPGAGPTDPAARRGPEGTEPESPVRVPGQGGAAEVARGAVRGSGEAAPASRGDDVPRPDAPVAPSGDTGDGSATGIAGAGGHDGPERAAGLGVVPWVVSGQTEEALRAQAQRLRAHVGARPGDTNTDIAFSLATGRSALRHRAVVVGAARDHLLRGLDAVAAGAPDPGVVQGAAAPGAGPAPVAFLFPGQGPQRAGMGRGLYTAFPAFARALDEVCAHLDPHLDRPLLDTMFEDAAALDRTEYTQPALFAFGVALVRLLDVWGVRPGHLAGHSVGELTAAHVAGVLSLDDAARLVCARGRLMASLPPGAMLAVRAGAADAGRVIADDPRLAVAAVNGPDSTVVSGAADAIERGAARFEALGVRTRRLRIGPAGHSPLMDPVLPEFRAVAAGCEFHPAAVPVVSTVSGSPAGTELCSAEYWVRNAREPVLFGEAVNELHTAGARVLLEVSPDGVLSAMAPEAVPPGVDIVAVAAQDAKRPEPEALVTALGRLHAAGAAVDWPAFFAGSGARRVALPTYAWQRRRHWFTDDPGAPPPPAAAEPAEKPAAEPAAPSAAPGTAPDADEDRRRGSAERDGRPTPLSTLAALGTRSRIRLATQWVRAEAAAIAGHPSADAVDPEHTFKDLGFDSLSAVDLRQRLRASLGADLPPTVIFDHPTPAALARHLCDLAVRAGRADTPVAAHPPAGEPIAIVGMACRYPGGVRSPEDLWRLVAEGRDAITGFPEDRGWDLDGLAGTGAGGPGRSRVRHGGFLDDAAGFDAAFFGIGPREALAMDPQQRQLLEVSWEAVERAGIGPASLRGSRTGVYTGAMSSGYGPRPHEAGEDVEGFLLTGGTGGVLSGRVAYTLGLEGPAVTVDTACSSSLVALHLAAQALRGGECALALAGGAAVMAHPGMFTEFSRQNGLAPDGRCKPFAAGADGTAWAEGVGVLVLERLSDARRNGRRILALVRGSAINQDGASNGLTAPNGPSQESVIRQALAGAGLAAADVDAVEAHGTGTALGDPIEATALIAAYGRARDAERPLRLGSLKSNIGHAQAAAGVGGVIKMVQALRNDLLPATLHVDEPTPHVDWSGGSVELLREEVPWRRGDRPRCAGVSSFGISGTNAHVLIEEAPVAAAAGPARPPTTAEGRSGGATPAGDHPDPAPAGDGAAVPAVPEASPPVEPPEDGDGVLPWVISARSEAALREQAARLHRAVSAAPGIGDADVGRALAVSRSALEHRAVVLASDRAGFIGGLDALARGVPAAGVVTAEPSDGARSSARRDPVFVFPGQGSQWAGMAAELAAESPVFRDALAECAEALAPHTGWSLMDAVRGGADAPAPQRVDVVQPLLWAVMVGLARSWRALGVEPAAVIGHSQGEVAAACVAGALSTADAAAVVALRSRAVRERAGAGAMASVPLPAEAAGRLLDRLPEGLHIAAYNGPEATVVAGAPRAIAALVERCTTEGIAARAIDVGYASHTPHMERLRADITGPLAHIAPTAPEVPFVSTVTGAQVDGPELDAAYWYRNLREPVRFTDGVRTLADAGHELFIEVSPHPVLSGAIEGTLEEAGKAGAAVGSLRRGEGGGARLLASAAEAFTQGADIDWAAVYRGSAAAADLPTYAFQHRRYWLAPPRAGEGATSSVPPETGDGAPPDGAPGERLRADLDGLAPAERAAVLLELVRDHTARALGHARAADVEPGRGFMDAGVDSLTATRLRNRLNAATGLGLPTTAVFEYATPAALARRIDELLAAPPDAPGVPADLDRLEAALSAPDMDADERARVVERLRRIVADHGPVDSTPPAPVPDRDVNDASDDELFDLICDEFGIS</sequence>
<dbReference type="CDD" id="cd00833">
    <property type="entry name" value="PKS"/>
    <property type="match status" value="2"/>
</dbReference>
<organism evidence="8 9">
    <name type="scientific">Nocardiopsis sediminis</name>
    <dbReference type="NCBI Taxonomy" id="1778267"/>
    <lineage>
        <taxon>Bacteria</taxon>
        <taxon>Bacillati</taxon>
        <taxon>Actinomycetota</taxon>
        <taxon>Actinomycetes</taxon>
        <taxon>Streptosporangiales</taxon>
        <taxon>Nocardiopsidaceae</taxon>
        <taxon>Nocardiopsis</taxon>
    </lineage>
</organism>
<feature type="region of interest" description="Disordered" evidence="5">
    <location>
        <begin position="1678"/>
        <end position="1734"/>
    </location>
</feature>
<dbReference type="RefSeq" id="WP_378537196.1">
    <property type="nucleotide sequence ID" value="NZ_JBHSBH010000015.1"/>
</dbReference>
<keyword evidence="9" id="KW-1185">Reference proteome</keyword>
<dbReference type="InterPro" id="IPR006162">
    <property type="entry name" value="Ppantetheine_attach_site"/>
</dbReference>
<dbReference type="InterPro" id="IPR014030">
    <property type="entry name" value="Ketoacyl_synth_N"/>
</dbReference>
<feature type="domain" description="Ketosynthase family 3 (KS3)" evidence="7">
    <location>
        <begin position="1247"/>
        <end position="1673"/>
    </location>
</feature>
<evidence type="ECO:0000256" key="5">
    <source>
        <dbReference type="SAM" id="MobiDB-lite"/>
    </source>
</evidence>
<dbReference type="InterPro" id="IPR050091">
    <property type="entry name" value="PKS_NRPS_Biosynth_Enz"/>
</dbReference>
<proteinExistence type="predicted"/>
<comment type="caution">
    <text evidence="8">The sequence shown here is derived from an EMBL/GenBank/DDBJ whole genome shotgun (WGS) entry which is preliminary data.</text>
</comment>
<evidence type="ECO:0000259" key="7">
    <source>
        <dbReference type="PROSITE" id="PS52004"/>
    </source>
</evidence>